<dbReference type="SUPFAM" id="SSF53448">
    <property type="entry name" value="Nucleotide-diphospho-sugar transferases"/>
    <property type="match status" value="1"/>
</dbReference>
<evidence type="ECO:0000313" key="3">
    <source>
        <dbReference type="Proteomes" id="UP000294937"/>
    </source>
</evidence>
<dbReference type="Pfam" id="PF00483">
    <property type="entry name" value="NTP_transferase"/>
    <property type="match status" value="1"/>
</dbReference>
<dbReference type="EMBL" id="SMAG01000006">
    <property type="protein sequence ID" value="TCS93636.1"/>
    <property type="molecule type" value="Genomic_DNA"/>
</dbReference>
<gene>
    <name evidence="2" type="ORF">EDD58_10669</name>
</gene>
<dbReference type="InterPro" id="IPR005835">
    <property type="entry name" value="NTP_transferase_dom"/>
</dbReference>
<dbReference type="SUPFAM" id="SSF159283">
    <property type="entry name" value="Guanosine diphospho-D-mannose pyrophosphorylase/mannose-6-phosphate isomerase linker domain"/>
    <property type="match status" value="1"/>
</dbReference>
<dbReference type="AlphaFoldDB" id="A0A4R3L804"/>
<protein>
    <submittedName>
        <fullName evidence="2">Mannose-1-phosphate guanylyltransferase</fullName>
    </submittedName>
</protein>
<organism evidence="2 3">
    <name type="scientific">Hazenella coriacea</name>
    <dbReference type="NCBI Taxonomy" id="1179467"/>
    <lineage>
        <taxon>Bacteria</taxon>
        <taxon>Bacillati</taxon>
        <taxon>Bacillota</taxon>
        <taxon>Bacilli</taxon>
        <taxon>Bacillales</taxon>
        <taxon>Thermoactinomycetaceae</taxon>
        <taxon>Hazenella</taxon>
    </lineage>
</organism>
<evidence type="ECO:0000313" key="2">
    <source>
        <dbReference type="EMBL" id="TCS93636.1"/>
    </source>
</evidence>
<evidence type="ECO:0000259" key="1">
    <source>
        <dbReference type="Pfam" id="PF00483"/>
    </source>
</evidence>
<comment type="caution">
    <text evidence="2">The sequence shown here is derived from an EMBL/GenBank/DDBJ whole genome shotgun (WGS) entry which is preliminary data.</text>
</comment>
<sequence>MKLILLSGGSGTRLWPLSDECMSKQFLKLLKNDAGQSESMIQRIIRQIKVADWIPDTYIATNQAHVPYIHEQLGDQLPLIVEPERRDTFPAIALASLYLYEQGVSLDEVIGVCPVDLYIEDSFFSMMKQAEQTLKQTDCDLVMIGIRPTEPSEKYGYIVPENSTTSPAMKVKHFIEKPTQDYAEQLIQQHACWNSGVFCFQLRFLIDLLKKRHLPLSYTGLYHQYQQLPQISFDYEVVEKMNSAVVLSYEGTWNDMGTWDTLTTQISDLVVGKGILSEDCKNTNIINKLDLPVLAVGLSNTVIVINENGILIAEKGSSTRLKDYLHEVRNVD</sequence>
<accession>A0A4R3L804</accession>
<dbReference type="OrthoDB" id="9806359at2"/>
<keyword evidence="3" id="KW-1185">Reference proteome</keyword>
<dbReference type="GO" id="GO:0009298">
    <property type="term" value="P:GDP-mannose biosynthetic process"/>
    <property type="evidence" value="ECO:0007669"/>
    <property type="project" value="TreeGrafter"/>
</dbReference>
<dbReference type="InterPro" id="IPR029044">
    <property type="entry name" value="Nucleotide-diphossugar_trans"/>
</dbReference>
<proteinExistence type="predicted"/>
<dbReference type="RefSeq" id="WP_131925519.1">
    <property type="nucleotide sequence ID" value="NZ_SMAG01000006.1"/>
</dbReference>
<dbReference type="GO" id="GO:0004475">
    <property type="term" value="F:mannose-1-phosphate guanylyltransferase (GTP) activity"/>
    <property type="evidence" value="ECO:0007669"/>
    <property type="project" value="TreeGrafter"/>
</dbReference>
<dbReference type="PANTHER" id="PTHR46390">
    <property type="entry name" value="MANNOSE-1-PHOSPHATE GUANYLYLTRANSFERASE"/>
    <property type="match status" value="1"/>
</dbReference>
<feature type="domain" description="Nucleotidyl transferase" evidence="1">
    <location>
        <begin position="4"/>
        <end position="265"/>
    </location>
</feature>
<keyword evidence="2" id="KW-0808">Transferase</keyword>
<dbReference type="PANTHER" id="PTHR46390:SF1">
    <property type="entry name" value="MANNOSE-1-PHOSPHATE GUANYLYLTRANSFERASE"/>
    <property type="match status" value="1"/>
</dbReference>
<reference evidence="2 3" key="1">
    <citation type="submission" date="2019-03" db="EMBL/GenBank/DDBJ databases">
        <title>Genomic Encyclopedia of Type Strains, Phase IV (KMG-IV): sequencing the most valuable type-strain genomes for metagenomic binning, comparative biology and taxonomic classification.</title>
        <authorList>
            <person name="Goeker M."/>
        </authorList>
    </citation>
    <scope>NUCLEOTIDE SEQUENCE [LARGE SCALE GENOMIC DNA]</scope>
    <source>
        <strain evidence="2 3">DSM 45707</strain>
    </source>
</reference>
<dbReference type="Gene3D" id="3.90.550.10">
    <property type="entry name" value="Spore Coat Polysaccharide Biosynthesis Protein SpsA, Chain A"/>
    <property type="match status" value="1"/>
</dbReference>
<keyword evidence="2" id="KW-0548">Nucleotidyltransferase</keyword>
<name>A0A4R3L804_9BACL</name>
<dbReference type="Proteomes" id="UP000294937">
    <property type="component" value="Unassembled WGS sequence"/>
</dbReference>
<dbReference type="InterPro" id="IPR051161">
    <property type="entry name" value="Mannose-6P_isomerase_type2"/>
</dbReference>